<evidence type="ECO:0008006" key="5">
    <source>
        <dbReference type="Google" id="ProtNLM"/>
    </source>
</evidence>
<organism evidence="3 4">
    <name type="scientific">Actinoplanes ianthinogenes</name>
    <dbReference type="NCBI Taxonomy" id="122358"/>
    <lineage>
        <taxon>Bacteria</taxon>
        <taxon>Bacillati</taxon>
        <taxon>Actinomycetota</taxon>
        <taxon>Actinomycetes</taxon>
        <taxon>Micromonosporales</taxon>
        <taxon>Micromonosporaceae</taxon>
        <taxon>Actinoplanes</taxon>
    </lineage>
</organism>
<sequence>MSGLRSDRVWLFGGLALIVLLVVTGWFLMIKPKYAEASDMRGQVEDTTTQLAQLRKRLADLKADNENLAEYKADKARFENALPTADSIPEFLRQLQTLGSTLNVDVSAYTASGRSKSDTVTTVEELPITLNATGSVADISKFVNQLQNTQPRAVLIQSAGLTFVEKDSAELSLTLAAFRNTSSTNTVVTTTQ</sequence>
<dbReference type="RefSeq" id="WP_189329481.1">
    <property type="nucleotide sequence ID" value="NZ_AP023356.1"/>
</dbReference>
<feature type="coiled-coil region" evidence="1">
    <location>
        <begin position="37"/>
        <end position="81"/>
    </location>
</feature>
<dbReference type="Pfam" id="PF04350">
    <property type="entry name" value="PilO"/>
    <property type="match status" value="1"/>
</dbReference>
<evidence type="ECO:0000256" key="2">
    <source>
        <dbReference type="SAM" id="Phobius"/>
    </source>
</evidence>
<keyword evidence="4" id="KW-1185">Reference proteome</keyword>
<proteinExistence type="predicted"/>
<reference evidence="3 4" key="1">
    <citation type="submission" date="2020-08" db="EMBL/GenBank/DDBJ databases">
        <title>Whole genome shotgun sequence of Actinoplanes ianthinogenes NBRC 13996.</title>
        <authorList>
            <person name="Komaki H."/>
            <person name="Tamura T."/>
        </authorList>
    </citation>
    <scope>NUCLEOTIDE SEQUENCE [LARGE SCALE GENOMIC DNA]</scope>
    <source>
        <strain evidence="3 4">NBRC 13996</strain>
    </source>
</reference>
<dbReference type="InterPro" id="IPR007445">
    <property type="entry name" value="PilO"/>
</dbReference>
<dbReference type="InterPro" id="IPR014717">
    <property type="entry name" value="Transl_elong_EF1B/ribsomal_bS6"/>
</dbReference>
<gene>
    <name evidence="3" type="ORF">Aiant_52850</name>
</gene>
<name>A0ABM7LZ85_9ACTN</name>
<evidence type="ECO:0000313" key="4">
    <source>
        <dbReference type="Proteomes" id="UP000676967"/>
    </source>
</evidence>
<dbReference type="Proteomes" id="UP000676967">
    <property type="component" value="Chromosome"/>
</dbReference>
<keyword evidence="2" id="KW-0472">Membrane</keyword>
<keyword evidence="2" id="KW-0812">Transmembrane</keyword>
<evidence type="ECO:0000256" key="1">
    <source>
        <dbReference type="SAM" id="Coils"/>
    </source>
</evidence>
<feature type="transmembrane region" description="Helical" evidence="2">
    <location>
        <begin position="9"/>
        <end position="29"/>
    </location>
</feature>
<keyword evidence="2" id="KW-1133">Transmembrane helix</keyword>
<keyword evidence="1" id="KW-0175">Coiled coil</keyword>
<evidence type="ECO:0000313" key="3">
    <source>
        <dbReference type="EMBL" id="BCJ44628.1"/>
    </source>
</evidence>
<protein>
    <recommendedName>
        <fullName evidence="5">Type IV pilus assembly protein PilO</fullName>
    </recommendedName>
</protein>
<accession>A0ABM7LZ85</accession>
<dbReference type="Gene3D" id="3.30.70.60">
    <property type="match status" value="1"/>
</dbReference>
<dbReference type="EMBL" id="AP023356">
    <property type="protein sequence ID" value="BCJ44628.1"/>
    <property type="molecule type" value="Genomic_DNA"/>
</dbReference>